<proteinExistence type="predicted"/>
<name>A0A1G4QJG5_9HYPH</name>
<dbReference type="PANTHER" id="PTHR12993">
    <property type="entry name" value="N-ACETYLGLUCOSAMINYL-PHOSPHATIDYLINOSITOL DE-N-ACETYLASE-RELATED"/>
    <property type="match status" value="1"/>
</dbReference>
<dbReference type="EMBL" id="FMTP01000001">
    <property type="protein sequence ID" value="SCW44607.1"/>
    <property type="molecule type" value="Genomic_DNA"/>
</dbReference>
<keyword evidence="2" id="KW-1185">Reference proteome</keyword>
<dbReference type="PANTHER" id="PTHR12993:SF29">
    <property type="entry name" value="BLR3841 PROTEIN"/>
    <property type="match status" value="1"/>
</dbReference>
<dbReference type="AlphaFoldDB" id="A0A1G4QJG5"/>
<accession>A0A1G4QJG5</accession>
<protein>
    <submittedName>
        <fullName evidence="1">N-acetylglucosaminyl deacetylase, LmbE family</fullName>
    </submittedName>
</protein>
<evidence type="ECO:0000313" key="2">
    <source>
        <dbReference type="Proteomes" id="UP000198889"/>
    </source>
</evidence>
<sequence length="245" mass="25712">MSLALGEALEAMAGFPEIAPTDFVRRGLLVIAPHPDDESLGCGGLIAACRAAGLPVSILIVSDGAGSHPGSALFPPAILAALRQEEAIMAAAVLGVGASHVHFAGLPDRSVPMSGYEAERACERIAALAAAADVVAVTWRHDPHGDHKASFALARAAVGRVPGAGLWEYPIWGLTLPPKMALPGERPRGVRVHVADHLPAKRRAIAAHASQTTALIVDDPKGFRLTPEMLARFDTEWETFIECPL</sequence>
<dbReference type="GO" id="GO:0016811">
    <property type="term" value="F:hydrolase activity, acting on carbon-nitrogen (but not peptide) bonds, in linear amides"/>
    <property type="evidence" value="ECO:0007669"/>
    <property type="project" value="TreeGrafter"/>
</dbReference>
<dbReference type="InterPro" id="IPR003737">
    <property type="entry name" value="GlcNAc_PI_deacetylase-related"/>
</dbReference>
<gene>
    <name evidence="1" type="ORF">SAMN05660859_1249</name>
</gene>
<dbReference type="STRING" id="177413.SAMN05660859_1249"/>
<dbReference type="SUPFAM" id="SSF102588">
    <property type="entry name" value="LmbE-like"/>
    <property type="match status" value="1"/>
</dbReference>
<dbReference type="InterPro" id="IPR024078">
    <property type="entry name" value="LmbE-like_dom_sf"/>
</dbReference>
<dbReference type="RefSeq" id="WP_091436955.1">
    <property type="nucleotide sequence ID" value="NZ_FMTP01000001.1"/>
</dbReference>
<organism evidence="1 2">
    <name type="scientific">Ancylobacter rudongensis</name>
    <dbReference type="NCBI Taxonomy" id="177413"/>
    <lineage>
        <taxon>Bacteria</taxon>
        <taxon>Pseudomonadati</taxon>
        <taxon>Pseudomonadota</taxon>
        <taxon>Alphaproteobacteria</taxon>
        <taxon>Hyphomicrobiales</taxon>
        <taxon>Xanthobacteraceae</taxon>
        <taxon>Ancylobacter</taxon>
    </lineage>
</organism>
<evidence type="ECO:0000313" key="1">
    <source>
        <dbReference type="EMBL" id="SCW44607.1"/>
    </source>
</evidence>
<dbReference type="Gene3D" id="3.40.50.10320">
    <property type="entry name" value="LmbE-like"/>
    <property type="match status" value="1"/>
</dbReference>
<reference evidence="2" key="1">
    <citation type="submission" date="2016-10" db="EMBL/GenBank/DDBJ databases">
        <authorList>
            <person name="Varghese N."/>
            <person name="Submissions S."/>
        </authorList>
    </citation>
    <scope>NUCLEOTIDE SEQUENCE [LARGE SCALE GENOMIC DNA]</scope>
    <source>
        <strain evidence="2">CGMCC 1.1761</strain>
    </source>
</reference>
<dbReference type="Proteomes" id="UP000198889">
    <property type="component" value="Unassembled WGS sequence"/>
</dbReference>
<dbReference type="Pfam" id="PF02585">
    <property type="entry name" value="PIG-L"/>
    <property type="match status" value="1"/>
</dbReference>